<dbReference type="PANTHER" id="PTHR11122">
    <property type="entry name" value="APOSPORY-ASSOCIATED PROTEIN C-RELATED"/>
    <property type="match status" value="1"/>
</dbReference>
<dbReference type="Gene3D" id="2.70.98.10">
    <property type="match status" value="1"/>
</dbReference>
<dbReference type="SUPFAM" id="SSF74650">
    <property type="entry name" value="Galactose mutarotase-like"/>
    <property type="match status" value="1"/>
</dbReference>
<dbReference type="RefSeq" id="WP_028790316.1">
    <property type="nucleotide sequence ID" value="NZ_JPVU01000167.1"/>
</dbReference>
<proteinExistence type="predicted"/>
<keyword evidence="1" id="KW-0413">Isomerase</keyword>
<evidence type="ECO:0000313" key="2">
    <source>
        <dbReference type="Proteomes" id="UP000029380"/>
    </source>
</evidence>
<dbReference type="GO" id="GO:0005975">
    <property type="term" value="P:carbohydrate metabolic process"/>
    <property type="evidence" value="ECO:0007669"/>
    <property type="project" value="InterPro"/>
</dbReference>
<dbReference type="InterPro" id="IPR011013">
    <property type="entry name" value="Gal_mutarotase_sf_dom"/>
</dbReference>
<dbReference type="GO" id="GO:0016853">
    <property type="term" value="F:isomerase activity"/>
    <property type="evidence" value="ECO:0007669"/>
    <property type="project" value="UniProtKB-KW"/>
</dbReference>
<dbReference type="EMBL" id="JPVU01000167">
    <property type="protein sequence ID" value="KFN91089.1"/>
    <property type="molecule type" value="Genomic_DNA"/>
</dbReference>
<dbReference type="Proteomes" id="UP000029380">
    <property type="component" value="Unassembled WGS sequence"/>
</dbReference>
<sequence length="291" mass="32847">MPVTIETDHLKAVINEKGAELASLKRKDNEIEYIWQADPAYWKRHAPVLFPIVGALKNGTYTYNGRTYQLPQHGFARDMDFELLEQKADAVSFRLQSNTKIKEMYPFDFELIIGYALGGDGLTVDYQVKNPASEEMYFSIGGHPAFNVPIDDGLDFTDYYLDPSPMKSRINLSLKEGLIDLDQRTLGQTNTTIALNHELFKNDALIYETKGLNSFTICSDKSPHLVSVSFKNFPYVGFWSTYPQESPFVCIEPWAGLADTFDTSGELSEKLGIQKLAANDIFHAKYAIVVK</sequence>
<dbReference type="Pfam" id="PF01263">
    <property type="entry name" value="Aldose_epim"/>
    <property type="match status" value="1"/>
</dbReference>
<dbReference type="EC" id="5.-.-.-" evidence="1"/>
<dbReference type="AlphaFoldDB" id="A0A091C2B3"/>
<protein>
    <submittedName>
        <fullName evidence="1">Aldose 1-epimerase</fullName>
        <ecNumber evidence="1">5.-.-.-</ecNumber>
    </submittedName>
</protein>
<comment type="caution">
    <text evidence="1">The sequence shown here is derived from an EMBL/GenBank/DDBJ whole genome shotgun (WGS) entry which is preliminary data.</text>
</comment>
<name>A0A091C2B3_9ENTE</name>
<reference evidence="1 2" key="1">
    <citation type="submission" date="2014-08" db="EMBL/GenBank/DDBJ databases">
        <title>Genome sequence of Tetragenococcus muriaticus.</title>
        <authorList>
            <person name="Chuea-nongthon C."/>
            <person name="Rodtong S."/>
            <person name="Yongsawatdigul J."/>
            <person name="Steele J.L."/>
            <person name="Liu X.-y."/>
            <person name="Speers J."/>
            <person name="Glasner J.D."/>
            <person name="Neeno-Eckwall E.C."/>
        </authorList>
    </citation>
    <scope>NUCLEOTIDE SEQUENCE [LARGE SCALE GENOMIC DNA]</scope>
    <source>
        <strain evidence="1 2">PMC-11-5</strain>
    </source>
</reference>
<dbReference type="CDD" id="cd09024">
    <property type="entry name" value="Aldose_epim_lacX"/>
    <property type="match status" value="1"/>
</dbReference>
<dbReference type="InterPro" id="IPR014718">
    <property type="entry name" value="GH-type_carb-bd"/>
</dbReference>
<evidence type="ECO:0000313" key="1">
    <source>
        <dbReference type="EMBL" id="KFN91089.1"/>
    </source>
</evidence>
<dbReference type="OrthoDB" id="9795355at2"/>
<accession>A0A091C2B3</accession>
<dbReference type="InterPro" id="IPR008183">
    <property type="entry name" value="Aldose_1/G6P_1-epimerase"/>
</dbReference>
<dbReference type="GO" id="GO:0030246">
    <property type="term" value="F:carbohydrate binding"/>
    <property type="evidence" value="ECO:0007669"/>
    <property type="project" value="InterPro"/>
</dbReference>
<dbReference type="InterPro" id="IPR037481">
    <property type="entry name" value="LacX"/>
</dbReference>
<dbReference type="PANTHER" id="PTHR11122:SF13">
    <property type="entry name" value="GLUCOSE-6-PHOSPHATE 1-EPIMERASE"/>
    <property type="match status" value="1"/>
</dbReference>
<organism evidence="1 2">
    <name type="scientific">Tetragenococcus muriaticus PMC-11-5</name>
    <dbReference type="NCBI Taxonomy" id="1302649"/>
    <lineage>
        <taxon>Bacteria</taxon>
        <taxon>Bacillati</taxon>
        <taxon>Bacillota</taxon>
        <taxon>Bacilli</taxon>
        <taxon>Lactobacillales</taxon>
        <taxon>Enterococcaceae</taxon>
        <taxon>Tetragenococcus</taxon>
    </lineage>
</organism>
<dbReference type="PATRIC" id="fig|1302649.3.peg.1558"/>
<gene>
    <name evidence="1" type="ORF">TMUPMC115_1555</name>
</gene>